<evidence type="ECO:0000313" key="4">
    <source>
        <dbReference type="Proteomes" id="UP000215914"/>
    </source>
</evidence>
<keyword evidence="4" id="KW-1185">Reference proteome</keyword>
<dbReference type="EMBL" id="CM007897">
    <property type="protein sequence ID" value="OTG18358.1"/>
    <property type="molecule type" value="Genomic_DNA"/>
</dbReference>
<name>A0A251U4T0_HELAN</name>
<proteinExistence type="predicted"/>
<dbReference type="AlphaFoldDB" id="A0A251U4T0"/>
<reference evidence="2" key="3">
    <citation type="submission" date="2020-06" db="EMBL/GenBank/DDBJ databases">
        <title>Helianthus annuus Genome sequencing and assembly Release 2.</title>
        <authorList>
            <person name="Gouzy J."/>
            <person name="Langlade N."/>
            <person name="Munos S."/>
        </authorList>
    </citation>
    <scope>NUCLEOTIDE SEQUENCE</scope>
    <source>
        <tissue evidence="2">Leaves</tissue>
    </source>
</reference>
<dbReference type="InParanoid" id="A0A251U4T0"/>
<feature type="region of interest" description="Disordered" evidence="1">
    <location>
        <begin position="1"/>
        <end position="42"/>
    </location>
</feature>
<accession>A0A251U4T0</accession>
<dbReference type="Gramene" id="mRNA:HanXRQr2_Chr08g0334051">
    <property type="protein sequence ID" value="mRNA:HanXRQr2_Chr08g0334051"/>
    <property type="gene ID" value="HanXRQr2_Chr08g0334051"/>
</dbReference>
<reference evidence="2 4" key="1">
    <citation type="journal article" date="2017" name="Nature">
        <title>The sunflower genome provides insights into oil metabolism, flowering and Asterid evolution.</title>
        <authorList>
            <person name="Badouin H."/>
            <person name="Gouzy J."/>
            <person name="Grassa C.J."/>
            <person name="Murat F."/>
            <person name="Staton S.E."/>
            <person name="Cottret L."/>
            <person name="Lelandais-Briere C."/>
            <person name="Owens G.L."/>
            <person name="Carrere S."/>
            <person name="Mayjonade B."/>
            <person name="Legrand L."/>
            <person name="Gill N."/>
            <person name="Kane N.C."/>
            <person name="Bowers J.E."/>
            <person name="Hubner S."/>
            <person name="Bellec A."/>
            <person name="Berard A."/>
            <person name="Berges H."/>
            <person name="Blanchet N."/>
            <person name="Boniface M.C."/>
            <person name="Brunel D."/>
            <person name="Catrice O."/>
            <person name="Chaidir N."/>
            <person name="Claudel C."/>
            <person name="Donnadieu C."/>
            <person name="Faraut T."/>
            <person name="Fievet G."/>
            <person name="Helmstetter N."/>
            <person name="King M."/>
            <person name="Knapp S.J."/>
            <person name="Lai Z."/>
            <person name="Le Paslier M.C."/>
            <person name="Lippi Y."/>
            <person name="Lorenzon L."/>
            <person name="Mandel J.R."/>
            <person name="Marage G."/>
            <person name="Marchand G."/>
            <person name="Marquand E."/>
            <person name="Bret-Mestries E."/>
            <person name="Morien E."/>
            <person name="Nambeesan S."/>
            <person name="Nguyen T."/>
            <person name="Pegot-Espagnet P."/>
            <person name="Pouilly N."/>
            <person name="Raftis F."/>
            <person name="Sallet E."/>
            <person name="Schiex T."/>
            <person name="Thomas J."/>
            <person name="Vandecasteele C."/>
            <person name="Vares D."/>
            <person name="Vear F."/>
            <person name="Vautrin S."/>
            <person name="Crespi M."/>
            <person name="Mangin B."/>
            <person name="Burke J.M."/>
            <person name="Salse J."/>
            <person name="Munos S."/>
            <person name="Vincourt P."/>
            <person name="Rieseberg L.H."/>
            <person name="Langlade N.B."/>
        </authorList>
    </citation>
    <scope>NUCLEOTIDE SEQUENCE [LARGE SCALE GENOMIC DNA]</scope>
    <source>
        <strain evidence="4">cv. SF193</strain>
        <tissue evidence="2">Leaves</tissue>
    </source>
</reference>
<organism evidence="3 4">
    <name type="scientific">Helianthus annuus</name>
    <name type="common">Common sunflower</name>
    <dbReference type="NCBI Taxonomy" id="4232"/>
    <lineage>
        <taxon>Eukaryota</taxon>
        <taxon>Viridiplantae</taxon>
        <taxon>Streptophyta</taxon>
        <taxon>Embryophyta</taxon>
        <taxon>Tracheophyta</taxon>
        <taxon>Spermatophyta</taxon>
        <taxon>Magnoliopsida</taxon>
        <taxon>eudicotyledons</taxon>
        <taxon>Gunneridae</taxon>
        <taxon>Pentapetalae</taxon>
        <taxon>asterids</taxon>
        <taxon>campanulids</taxon>
        <taxon>Asterales</taxon>
        <taxon>Asteraceae</taxon>
        <taxon>Asteroideae</taxon>
        <taxon>Heliantheae alliance</taxon>
        <taxon>Heliantheae</taxon>
        <taxon>Helianthus</taxon>
    </lineage>
</organism>
<dbReference type="Proteomes" id="UP000215914">
    <property type="component" value="Chromosome 8"/>
</dbReference>
<feature type="compositionally biased region" description="Polar residues" evidence="1">
    <location>
        <begin position="29"/>
        <end position="40"/>
    </location>
</feature>
<gene>
    <name evidence="3" type="ORF">HannXRQ_Chr08g0222251</name>
    <name evidence="2" type="ORF">HanXRQr2_Chr08g0334051</name>
</gene>
<reference evidence="3" key="2">
    <citation type="submission" date="2017-02" db="EMBL/GenBank/DDBJ databases">
        <title>Sunflower complete genome.</title>
        <authorList>
            <person name="Langlade N."/>
            <person name="Munos S."/>
        </authorList>
    </citation>
    <scope>NUCLEOTIDE SEQUENCE [LARGE SCALE GENOMIC DNA]</scope>
    <source>
        <tissue evidence="3">Leaves</tissue>
    </source>
</reference>
<dbReference type="EMBL" id="MNCJ02000323">
    <property type="protein sequence ID" value="KAF5794952.1"/>
    <property type="molecule type" value="Genomic_DNA"/>
</dbReference>
<evidence type="ECO:0000313" key="3">
    <source>
        <dbReference type="EMBL" id="OTG18358.1"/>
    </source>
</evidence>
<protein>
    <submittedName>
        <fullName evidence="3">Uncharacterized protein</fullName>
    </submittedName>
</protein>
<feature type="compositionally biased region" description="Polar residues" evidence="1">
    <location>
        <begin position="1"/>
        <end position="10"/>
    </location>
</feature>
<evidence type="ECO:0000313" key="2">
    <source>
        <dbReference type="EMBL" id="KAF5794952.1"/>
    </source>
</evidence>
<sequence length="74" mass="8140">MKAQTITIGASQPRLHLRSPPPPPPRANLSIQNPPSTVDMNTRPGLVSDIGKKAKDSIHFFLCDNSRRSVLRNP</sequence>
<evidence type="ECO:0000256" key="1">
    <source>
        <dbReference type="SAM" id="MobiDB-lite"/>
    </source>
</evidence>